<dbReference type="EMBL" id="CYKH01000640">
    <property type="protein sequence ID" value="CUG08731.1"/>
    <property type="molecule type" value="Genomic_DNA"/>
</dbReference>
<evidence type="ECO:0000256" key="1">
    <source>
        <dbReference type="SAM" id="MobiDB-lite"/>
    </source>
</evidence>
<gene>
    <name evidence="2" type="ORF">BSAL_74130</name>
</gene>
<reference evidence="3" key="1">
    <citation type="submission" date="2015-09" db="EMBL/GenBank/DDBJ databases">
        <authorList>
            <consortium name="Pathogen Informatics"/>
        </authorList>
    </citation>
    <scope>NUCLEOTIDE SEQUENCE [LARGE SCALE GENOMIC DNA]</scope>
    <source>
        <strain evidence="3">Lake Konstanz</strain>
    </source>
</reference>
<dbReference type="Proteomes" id="UP000051952">
    <property type="component" value="Unassembled WGS sequence"/>
</dbReference>
<organism evidence="2 3">
    <name type="scientific">Bodo saltans</name>
    <name type="common">Flagellated protozoan</name>
    <dbReference type="NCBI Taxonomy" id="75058"/>
    <lineage>
        <taxon>Eukaryota</taxon>
        <taxon>Discoba</taxon>
        <taxon>Euglenozoa</taxon>
        <taxon>Kinetoplastea</taxon>
        <taxon>Metakinetoplastina</taxon>
        <taxon>Eubodonida</taxon>
        <taxon>Bodonidae</taxon>
        <taxon>Bodo</taxon>
    </lineage>
</organism>
<protein>
    <submittedName>
        <fullName evidence="2">Uncharacterized protein</fullName>
    </submittedName>
</protein>
<feature type="compositionally biased region" description="Basic and acidic residues" evidence="1">
    <location>
        <begin position="579"/>
        <end position="590"/>
    </location>
</feature>
<accession>A0A0S4J3N5</accession>
<evidence type="ECO:0000313" key="3">
    <source>
        <dbReference type="Proteomes" id="UP000051952"/>
    </source>
</evidence>
<sequence length="604" mass="67334">MCVVATPGQGKTDTLLCIRYDRALRQELIKKINECQQHVTCLHVVPLFATFNAGSSYDEDDESDFIQAALCHRLLLDYVGNDSNAFKFDSRITPRFANLKLRNLLTFVQAKESGLRGCAPSQICVIFLVDEVMKVGSELRKLCNAFTFTQCSAMPCGQLCFSVVTCLQVDPIYDAITAGFGCPLHSIPLLPCSAKDTNNFLNELFLKCTTLVVQDKQFIHWLAHACNGHFRSLAQLWSFVVEQGQPPPEGPISSVSSACILEIIANHLAAPKFEGWVKESTEVGALFSASRKASTIHDIVFSGEGVRYRDVWPGNVTRMQRPVVLPCVSPLLLTRRIPCDEDTAVAQNIVKILPQIFQRLHMPNELPVKTWEIAIPLLEAVAVTMIREVSRGEPVALKDVMKGVVVQHWKTRQIELQYTSTCETCYTSWVEPSDEVKTSVLEDDEALKVACASKSATLCTANTATYPGLEGVHTMLEATSAQGVPIPVVFQMKTWEVVEWNNVEKWIAEGHKRAQEILELKEGEYFVALYITQSAQQDWKHKIPEGTIVIDQPVLELLLSPFGTSTLLQLVQQKEKDPTSIKRVNDDSKSSKKKTISTKRIFSA</sequence>
<dbReference type="AlphaFoldDB" id="A0A0S4J3N5"/>
<proteinExistence type="predicted"/>
<evidence type="ECO:0000313" key="2">
    <source>
        <dbReference type="EMBL" id="CUG08731.1"/>
    </source>
</evidence>
<keyword evidence="3" id="KW-1185">Reference proteome</keyword>
<name>A0A0S4J3N5_BODSA</name>
<feature type="region of interest" description="Disordered" evidence="1">
    <location>
        <begin position="579"/>
        <end position="604"/>
    </location>
</feature>
<dbReference type="VEuPathDB" id="TriTrypDB:BSAL_74130"/>